<dbReference type="InterPro" id="IPR029068">
    <property type="entry name" value="Glyas_Bleomycin-R_OHBP_Dase"/>
</dbReference>
<dbReference type="InterPro" id="IPR037523">
    <property type="entry name" value="VOC_core"/>
</dbReference>
<sequence length="118" mass="12737">MINAAHIILYSADADADRVFIRDVLGLAGVDAGGGWLIFKLPPAEIAVHPTDGPSKQEFYFMCEDIEGTLAELTAKGVTVSEPVSEQRWGRLASIKLPSGADLPIYQPLHPVAYDLES</sequence>
<dbReference type="RefSeq" id="WP_162641516.1">
    <property type="nucleotide sequence ID" value="NZ_CP048286.1"/>
</dbReference>
<reference evidence="2 3" key="1">
    <citation type="submission" date="2020-02" db="EMBL/GenBank/DDBJ databases">
        <title>Paenibacillus sp. nov., isolated from rhizosphere soil of tomato.</title>
        <authorList>
            <person name="Weon H.-Y."/>
            <person name="Lee S.A."/>
        </authorList>
    </citation>
    <scope>NUCLEOTIDE SEQUENCE [LARGE SCALE GENOMIC DNA]</scope>
    <source>
        <strain evidence="2 3">14171R-81</strain>
    </source>
</reference>
<keyword evidence="2" id="KW-0223">Dioxygenase</keyword>
<protein>
    <submittedName>
        <fullName evidence="2">Extradiol dioxygenase</fullName>
    </submittedName>
</protein>
<proteinExistence type="predicted"/>
<dbReference type="PROSITE" id="PS51819">
    <property type="entry name" value="VOC"/>
    <property type="match status" value="1"/>
</dbReference>
<dbReference type="SUPFAM" id="SSF54593">
    <property type="entry name" value="Glyoxalase/Bleomycin resistance protein/Dihydroxybiphenyl dioxygenase"/>
    <property type="match status" value="1"/>
</dbReference>
<evidence type="ECO:0000313" key="2">
    <source>
        <dbReference type="EMBL" id="QHW32280.1"/>
    </source>
</evidence>
<name>A0A6C0P163_9BACL</name>
<dbReference type="Proteomes" id="UP000479114">
    <property type="component" value="Chromosome"/>
</dbReference>
<gene>
    <name evidence="2" type="ORF">GZH47_16685</name>
</gene>
<evidence type="ECO:0000313" key="3">
    <source>
        <dbReference type="Proteomes" id="UP000479114"/>
    </source>
</evidence>
<dbReference type="AlphaFoldDB" id="A0A6C0P163"/>
<accession>A0A6C0P163</accession>
<keyword evidence="2" id="KW-0560">Oxidoreductase</keyword>
<keyword evidence="3" id="KW-1185">Reference proteome</keyword>
<evidence type="ECO:0000259" key="1">
    <source>
        <dbReference type="PROSITE" id="PS51819"/>
    </source>
</evidence>
<dbReference type="Gene3D" id="3.10.180.10">
    <property type="entry name" value="2,3-Dihydroxybiphenyl 1,2-Dioxygenase, domain 1"/>
    <property type="match status" value="1"/>
</dbReference>
<feature type="domain" description="VOC" evidence="1">
    <location>
        <begin position="3"/>
        <end position="108"/>
    </location>
</feature>
<dbReference type="EMBL" id="CP048286">
    <property type="protein sequence ID" value="QHW32280.1"/>
    <property type="molecule type" value="Genomic_DNA"/>
</dbReference>
<dbReference type="KEGG" id="prz:GZH47_16685"/>
<dbReference type="GO" id="GO:0051213">
    <property type="term" value="F:dioxygenase activity"/>
    <property type="evidence" value="ECO:0007669"/>
    <property type="project" value="UniProtKB-KW"/>
</dbReference>
<organism evidence="2 3">
    <name type="scientific">Paenibacillus rhizovicinus</name>
    <dbReference type="NCBI Taxonomy" id="2704463"/>
    <lineage>
        <taxon>Bacteria</taxon>
        <taxon>Bacillati</taxon>
        <taxon>Bacillota</taxon>
        <taxon>Bacilli</taxon>
        <taxon>Bacillales</taxon>
        <taxon>Paenibacillaceae</taxon>
        <taxon>Paenibacillus</taxon>
    </lineage>
</organism>